<name>A0A1X0S8G1_RHIZD</name>
<dbReference type="Proteomes" id="UP000242381">
    <property type="component" value="Unassembled WGS sequence"/>
</dbReference>
<dbReference type="AlphaFoldDB" id="A0A1X0S8G1"/>
<organism evidence="1 2">
    <name type="scientific">Rhizopus microsporus</name>
    <dbReference type="NCBI Taxonomy" id="58291"/>
    <lineage>
        <taxon>Eukaryota</taxon>
        <taxon>Fungi</taxon>
        <taxon>Fungi incertae sedis</taxon>
        <taxon>Mucoromycota</taxon>
        <taxon>Mucoromycotina</taxon>
        <taxon>Mucoromycetes</taxon>
        <taxon>Mucorales</taxon>
        <taxon>Mucorineae</taxon>
        <taxon>Rhizopodaceae</taxon>
        <taxon>Rhizopus</taxon>
    </lineage>
</organism>
<dbReference type="EMBL" id="KV921292">
    <property type="protein sequence ID" value="ORE20562.1"/>
    <property type="molecule type" value="Genomic_DNA"/>
</dbReference>
<gene>
    <name evidence="1" type="ORF">BCV71DRAFT_233096</name>
</gene>
<protein>
    <submittedName>
        <fullName evidence="1">Uncharacterized protein</fullName>
    </submittedName>
</protein>
<reference evidence="1 2" key="1">
    <citation type="journal article" date="2016" name="Proc. Natl. Acad. Sci. U.S.A.">
        <title>Lipid metabolic changes in an early divergent fungus govern the establishment of a mutualistic symbiosis with endobacteria.</title>
        <authorList>
            <person name="Lastovetsky O.A."/>
            <person name="Gaspar M.L."/>
            <person name="Mondo S.J."/>
            <person name="LaButti K.M."/>
            <person name="Sandor L."/>
            <person name="Grigoriev I.V."/>
            <person name="Henry S.A."/>
            <person name="Pawlowska T.E."/>
        </authorList>
    </citation>
    <scope>NUCLEOTIDE SEQUENCE [LARGE SCALE GENOMIC DNA]</scope>
    <source>
        <strain evidence="1 2">ATCC 11559</strain>
    </source>
</reference>
<proteinExistence type="predicted"/>
<evidence type="ECO:0000313" key="2">
    <source>
        <dbReference type="Proteomes" id="UP000242381"/>
    </source>
</evidence>
<accession>A0A1X0S8G1</accession>
<evidence type="ECO:0000313" key="1">
    <source>
        <dbReference type="EMBL" id="ORE20562.1"/>
    </source>
</evidence>
<sequence length="126" mass="14454">MFPFVNYCILENSTAVASKCLFTQNFWYSVIQLINGKEPTNSTKFPNRLLSSFHKINIKHSSILRPIELRLEHLPLLITKGEAIKPEVARRRAKTSVASWKRLAYSRNTVTGTREMRSSNVICISK</sequence>